<dbReference type="SUPFAM" id="SSF46894">
    <property type="entry name" value="C-terminal effector domain of the bipartite response regulators"/>
    <property type="match status" value="1"/>
</dbReference>
<dbReference type="InterPro" id="IPR027417">
    <property type="entry name" value="P-loop_NTPase"/>
</dbReference>
<dbReference type="InterPro" id="IPR016032">
    <property type="entry name" value="Sig_transdc_resp-reg_C-effctor"/>
</dbReference>
<accession>A0A428Y2H9</accession>
<dbReference type="SUPFAM" id="SSF52540">
    <property type="entry name" value="P-loop containing nucleoside triphosphate hydrolases"/>
    <property type="match status" value="1"/>
</dbReference>
<dbReference type="Proteomes" id="UP000287547">
    <property type="component" value="Unassembled WGS sequence"/>
</dbReference>
<proteinExistence type="predicted"/>
<dbReference type="SUPFAM" id="SSF48452">
    <property type="entry name" value="TPR-like"/>
    <property type="match status" value="1"/>
</dbReference>
<comment type="caution">
    <text evidence="2">The sequence shown here is derived from an EMBL/GenBank/DDBJ whole genome shotgun (WGS) entry which is preliminary data.</text>
</comment>
<dbReference type="Gene3D" id="3.40.50.300">
    <property type="entry name" value="P-loop containing nucleotide triphosphate hydrolases"/>
    <property type="match status" value="1"/>
</dbReference>
<dbReference type="EMBL" id="QHKI01000113">
    <property type="protein sequence ID" value="RSM61744.1"/>
    <property type="molecule type" value="Genomic_DNA"/>
</dbReference>
<dbReference type="PRINTS" id="PR00364">
    <property type="entry name" value="DISEASERSIST"/>
</dbReference>
<sequence>MSPTAPGRVGNLPPELTSFVGRRREVTEAKQALSASRLVTLTGVGGIGKSRLALRVAAQVRRAFDDGVWLVELGELQDPALVEHTMAATLGLREQATLGSGEQSRRPLMAMLTEYLAARQVLLVLDNCEHLVDAVAKLVDALLRVCPGLRVLATSRERLGGGGEVMLPMPPLPMPDPRRPHSLRGLSQCAAVTLFVERAVAVVPGFCLTEDNRGAVVEICRRVEGLPLAIELAAARLSALSPAEILHRLSDRFRLLSAGARSAPARQRTLRACIEWSYGLCTCVEQLLWARLTVFVGGFELEAAEAICAGDNLAAEDVLDLVTSLVDKSILIRQEHGTLVRYRLLDTLREYGQDKLRESGQDTALRRRHRDWYAALVARADAEWISARQVDWFARLGREQPNLRAALEFCLTEPGEAGAALRIATSLYPYWFGRGLLSEGRHWLDRALAEQPQPCMERTRALYAASMLAGQQNDIATASALVDEGQQGARRLGDASTRALVTLASGWVAGYRGDLSRSVALLDAAHDAFRAENDLPRLLDALFALTVYSGVRGDATRALACHEEILAITEPRGEVWYRSLSLWALGLAAWQQGDCRRATGLVRESLRLKRPIDDLLGTAWCLEALAWIAASAPDPRRAATLLGAAQELWHAIGTSPATVRPLLGYRDECEQRTRRALGEQAFQAAFQRGMDLSLAEAIGYALNEKPQAAPPPASTATALTRREQQVAELVAQGLTNKQIAARLVIAQRTAEGHVENILAKLGFTTRTQLATWITEQREEQRESRER</sequence>
<evidence type="ECO:0000259" key="1">
    <source>
        <dbReference type="PROSITE" id="PS50043"/>
    </source>
</evidence>
<dbReference type="SMART" id="SM00421">
    <property type="entry name" value="HTH_LUXR"/>
    <property type="match status" value="1"/>
</dbReference>
<dbReference type="OrthoDB" id="9812579at2"/>
<dbReference type="Pfam" id="PF00196">
    <property type="entry name" value="GerE"/>
    <property type="match status" value="1"/>
</dbReference>
<dbReference type="GO" id="GO:0003677">
    <property type="term" value="F:DNA binding"/>
    <property type="evidence" value="ECO:0007669"/>
    <property type="project" value="InterPro"/>
</dbReference>
<evidence type="ECO:0000313" key="2">
    <source>
        <dbReference type="EMBL" id="RSM61744.1"/>
    </source>
</evidence>
<dbReference type="Gene3D" id="1.25.40.10">
    <property type="entry name" value="Tetratricopeptide repeat domain"/>
    <property type="match status" value="1"/>
</dbReference>
<dbReference type="InterPro" id="IPR036388">
    <property type="entry name" value="WH-like_DNA-bd_sf"/>
</dbReference>
<dbReference type="GO" id="GO:0043531">
    <property type="term" value="F:ADP binding"/>
    <property type="evidence" value="ECO:0007669"/>
    <property type="project" value="InterPro"/>
</dbReference>
<name>A0A428Y2H9_KIBAR</name>
<dbReference type="AlphaFoldDB" id="A0A428Y2H9"/>
<dbReference type="PROSITE" id="PS50043">
    <property type="entry name" value="HTH_LUXR_2"/>
    <property type="match status" value="1"/>
</dbReference>
<protein>
    <submittedName>
        <fullName evidence="2">LuxR family transcriptional regulator</fullName>
    </submittedName>
</protein>
<evidence type="ECO:0000313" key="3">
    <source>
        <dbReference type="Proteomes" id="UP000287547"/>
    </source>
</evidence>
<dbReference type="PANTHER" id="PTHR47691">
    <property type="entry name" value="REGULATOR-RELATED"/>
    <property type="match status" value="1"/>
</dbReference>
<feature type="domain" description="HTH luxR-type" evidence="1">
    <location>
        <begin position="712"/>
        <end position="777"/>
    </location>
</feature>
<dbReference type="InterPro" id="IPR000792">
    <property type="entry name" value="Tscrpt_reg_LuxR_C"/>
</dbReference>
<dbReference type="CDD" id="cd06170">
    <property type="entry name" value="LuxR_C_like"/>
    <property type="match status" value="1"/>
</dbReference>
<organism evidence="2 3">
    <name type="scientific">Kibdelosporangium aridum</name>
    <dbReference type="NCBI Taxonomy" id="2030"/>
    <lineage>
        <taxon>Bacteria</taxon>
        <taxon>Bacillati</taxon>
        <taxon>Actinomycetota</taxon>
        <taxon>Actinomycetes</taxon>
        <taxon>Pseudonocardiales</taxon>
        <taxon>Pseudonocardiaceae</taxon>
        <taxon>Kibdelosporangium</taxon>
    </lineage>
</organism>
<dbReference type="InterPro" id="IPR049945">
    <property type="entry name" value="AAA_22"/>
</dbReference>
<dbReference type="InterPro" id="IPR011990">
    <property type="entry name" value="TPR-like_helical_dom_sf"/>
</dbReference>
<dbReference type="Pfam" id="PF13401">
    <property type="entry name" value="AAA_22"/>
    <property type="match status" value="1"/>
</dbReference>
<dbReference type="PANTHER" id="PTHR47691:SF3">
    <property type="entry name" value="HTH-TYPE TRANSCRIPTIONAL REGULATOR RV0890C-RELATED"/>
    <property type="match status" value="1"/>
</dbReference>
<dbReference type="GO" id="GO:0006355">
    <property type="term" value="P:regulation of DNA-templated transcription"/>
    <property type="evidence" value="ECO:0007669"/>
    <property type="project" value="InterPro"/>
</dbReference>
<gene>
    <name evidence="2" type="ORF">DMH04_53845</name>
</gene>
<dbReference type="PRINTS" id="PR00038">
    <property type="entry name" value="HTHLUXR"/>
</dbReference>
<dbReference type="Gene3D" id="1.10.10.10">
    <property type="entry name" value="Winged helix-like DNA-binding domain superfamily/Winged helix DNA-binding domain"/>
    <property type="match status" value="1"/>
</dbReference>
<reference evidence="2 3" key="1">
    <citation type="submission" date="2018-05" db="EMBL/GenBank/DDBJ databases">
        <title>Evolution of GPA BGCs.</title>
        <authorList>
            <person name="Waglechner N."/>
            <person name="Wright G.D."/>
        </authorList>
    </citation>
    <scope>NUCLEOTIDE SEQUENCE [LARGE SCALE GENOMIC DNA]</scope>
    <source>
        <strain evidence="2 3">A82846</strain>
    </source>
</reference>